<dbReference type="EMBL" id="MAHX01000020">
    <property type="protein sequence ID" value="OPC61581.1"/>
    <property type="molecule type" value="Genomic_DNA"/>
</dbReference>
<gene>
    <name evidence="1" type="ORF">BAZ10_10780</name>
</gene>
<reference evidence="1 2" key="1">
    <citation type="submission" date="2016-06" db="EMBL/GenBank/DDBJ databases">
        <title>Revisiting the taxonomy of the Elizabethkingia Genus based on Whole-Genome Sequencing, Optical Mapping, and MALDI-TOF.</title>
        <authorList>
            <person name="Nicholson A.C."/>
        </authorList>
    </citation>
    <scope>NUCLEOTIDE SEQUENCE [LARGE SCALE GENOMIC DNA]</scope>
    <source>
        <strain evidence="1 2">G4070</strain>
    </source>
</reference>
<keyword evidence="2" id="KW-1185">Reference proteome</keyword>
<comment type="caution">
    <text evidence="1">The sequence shown here is derived from an EMBL/GenBank/DDBJ whole genome shotgun (WGS) entry which is preliminary data.</text>
</comment>
<dbReference type="RefSeq" id="WP_078773009.1">
    <property type="nucleotide sequence ID" value="NZ_CBCSBR010000018.1"/>
</dbReference>
<accession>A0A1T3MBE5</accession>
<evidence type="ECO:0000313" key="1">
    <source>
        <dbReference type="EMBL" id="OPC61581.1"/>
    </source>
</evidence>
<name>A0A1T3MBE5_9FLAO</name>
<sequence>MEEIKINAQPEIIKNIQTALKDCSIGIGIATKTNITVKTITTDSRTIIFSPKKGKEISAKDLFWLGYFVGRDY</sequence>
<dbReference type="Proteomes" id="UP000190813">
    <property type="component" value="Unassembled WGS sequence"/>
</dbReference>
<proteinExistence type="predicted"/>
<dbReference type="AlphaFoldDB" id="A0A1T3MBE5"/>
<protein>
    <submittedName>
        <fullName evidence="1">Uncharacterized protein</fullName>
    </submittedName>
</protein>
<organism evidence="1 2">
    <name type="scientific">Elizabethkingia occulta</name>
    <dbReference type="NCBI Taxonomy" id="1867263"/>
    <lineage>
        <taxon>Bacteria</taxon>
        <taxon>Pseudomonadati</taxon>
        <taxon>Bacteroidota</taxon>
        <taxon>Flavobacteriia</taxon>
        <taxon>Flavobacteriales</taxon>
        <taxon>Weeksellaceae</taxon>
        <taxon>Elizabethkingia</taxon>
    </lineage>
</organism>
<evidence type="ECO:0000313" key="2">
    <source>
        <dbReference type="Proteomes" id="UP000190813"/>
    </source>
</evidence>